<keyword evidence="3" id="KW-1185">Reference proteome</keyword>
<dbReference type="EMBL" id="JASPKY010000207">
    <property type="protein sequence ID" value="KAK9720768.1"/>
    <property type="molecule type" value="Genomic_DNA"/>
</dbReference>
<comment type="caution">
    <text evidence="2">The sequence shown here is derived from an EMBL/GenBank/DDBJ whole genome shotgun (WGS) entry which is preliminary data.</text>
</comment>
<evidence type="ECO:0000313" key="2">
    <source>
        <dbReference type="EMBL" id="KAK9720768.1"/>
    </source>
</evidence>
<sequence>MLAYLDSLESDDEGHNQFQEAESLEFVLVPPSDGQDRDQDDAPSDDEIAPSIGDLGKGLLAQKGELYTISKQREKRPVVCQSISLDKNTTNDESWDDSDNECLATKQKRLKLSKPRKNTNKKARSFKW</sequence>
<dbReference type="Proteomes" id="UP001458880">
    <property type="component" value="Unassembled WGS sequence"/>
</dbReference>
<name>A0AAW1KM41_POPJA</name>
<gene>
    <name evidence="2" type="ORF">QE152_g21913</name>
</gene>
<proteinExistence type="predicted"/>
<evidence type="ECO:0000313" key="3">
    <source>
        <dbReference type="Proteomes" id="UP001458880"/>
    </source>
</evidence>
<accession>A0AAW1KM41</accession>
<feature type="compositionally biased region" description="Acidic residues" evidence="1">
    <location>
        <begin position="38"/>
        <end position="48"/>
    </location>
</feature>
<reference evidence="2 3" key="1">
    <citation type="journal article" date="2024" name="BMC Genomics">
        <title>De novo assembly and annotation of Popillia japonica's genome with initial clues to its potential as an invasive pest.</title>
        <authorList>
            <person name="Cucini C."/>
            <person name="Boschi S."/>
            <person name="Funari R."/>
            <person name="Cardaioli E."/>
            <person name="Iannotti N."/>
            <person name="Marturano G."/>
            <person name="Paoli F."/>
            <person name="Bruttini M."/>
            <person name="Carapelli A."/>
            <person name="Frati F."/>
            <person name="Nardi F."/>
        </authorList>
    </citation>
    <scope>NUCLEOTIDE SEQUENCE [LARGE SCALE GENOMIC DNA]</scope>
    <source>
        <strain evidence="2">DMR45628</strain>
    </source>
</reference>
<organism evidence="2 3">
    <name type="scientific">Popillia japonica</name>
    <name type="common">Japanese beetle</name>
    <dbReference type="NCBI Taxonomy" id="7064"/>
    <lineage>
        <taxon>Eukaryota</taxon>
        <taxon>Metazoa</taxon>
        <taxon>Ecdysozoa</taxon>
        <taxon>Arthropoda</taxon>
        <taxon>Hexapoda</taxon>
        <taxon>Insecta</taxon>
        <taxon>Pterygota</taxon>
        <taxon>Neoptera</taxon>
        <taxon>Endopterygota</taxon>
        <taxon>Coleoptera</taxon>
        <taxon>Polyphaga</taxon>
        <taxon>Scarabaeiformia</taxon>
        <taxon>Scarabaeidae</taxon>
        <taxon>Rutelinae</taxon>
        <taxon>Popillia</taxon>
    </lineage>
</organism>
<protein>
    <submittedName>
        <fullName evidence="2">Uncharacterized protein</fullName>
    </submittedName>
</protein>
<evidence type="ECO:0000256" key="1">
    <source>
        <dbReference type="SAM" id="MobiDB-lite"/>
    </source>
</evidence>
<feature type="region of interest" description="Disordered" evidence="1">
    <location>
        <begin position="106"/>
        <end position="128"/>
    </location>
</feature>
<feature type="region of interest" description="Disordered" evidence="1">
    <location>
        <begin position="1"/>
        <end position="55"/>
    </location>
</feature>
<dbReference type="AlphaFoldDB" id="A0AAW1KM41"/>